<feature type="domain" description="Plastocyanin-like" evidence="7">
    <location>
        <begin position="583"/>
        <end position="666"/>
    </location>
</feature>
<dbReference type="InterPro" id="IPR001117">
    <property type="entry name" value="Cu-oxidase_2nd"/>
</dbReference>
<keyword evidence="3" id="KW-0325">Glycoprotein</keyword>
<evidence type="ECO:0000256" key="3">
    <source>
        <dbReference type="ARBA" id="ARBA00023180"/>
    </source>
</evidence>
<protein>
    <recommendedName>
        <fullName evidence="11">Laccase</fullName>
    </recommendedName>
</protein>
<keyword evidence="10" id="KW-1185">Reference proteome</keyword>
<evidence type="ECO:0000313" key="10">
    <source>
        <dbReference type="Proteomes" id="UP000054564"/>
    </source>
</evidence>
<reference evidence="10" key="1">
    <citation type="submission" date="2014-03" db="EMBL/GenBank/DDBJ databases">
        <title>The Genome Sequence of Puccinia striiformis f. sp. tritici PST-78.</title>
        <authorList>
            <consortium name="The Broad Institute Genome Sequencing Platform"/>
            <person name="Cuomo C."/>
            <person name="Hulbert S."/>
            <person name="Chen X."/>
            <person name="Walker B."/>
            <person name="Young S.K."/>
            <person name="Zeng Q."/>
            <person name="Gargeya S."/>
            <person name="Fitzgerald M."/>
            <person name="Haas B."/>
            <person name="Abouelleil A."/>
            <person name="Alvarado L."/>
            <person name="Arachchi H.M."/>
            <person name="Berlin A.M."/>
            <person name="Chapman S.B."/>
            <person name="Goldberg J."/>
            <person name="Griggs A."/>
            <person name="Gujja S."/>
            <person name="Hansen M."/>
            <person name="Howarth C."/>
            <person name="Imamovic A."/>
            <person name="Larimer J."/>
            <person name="McCowan C."/>
            <person name="Montmayeur A."/>
            <person name="Murphy C."/>
            <person name="Neiman D."/>
            <person name="Pearson M."/>
            <person name="Priest M."/>
            <person name="Roberts A."/>
            <person name="Saif S."/>
            <person name="Shea T."/>
            <person name="Sisk P."/>
            <person name="Sykes S."/>
            <person name="Wortman J."/>
            <person name="Nusbaum C."/>
            <person name="Birren B."/>
        </authorList>
    </citation>
    <scope>NUCLEOTIDE SEQUENCE [LARGE SCALE GENOMIC DNA]</scope>
    <source>
        <strain evidence="10">race PST-78</strain>
    </source>
</reference>
<dbReference type="SUPFAM" id="SSF49503">
    <property type="entry name" value="Cupredoxins"/>
    <property type="match status" value="3"/>
</dbReference>
<evidence type="ECO:0000256" key="2">
    <source>
        <dbReference type="ARBA" id="ARBA00023008"/>
    </source>
</evidence>
<evidence type="ECO:0008006" key="11">
    <source>
        <dbReference type="Google" id="ProtNLM"/>
    </source>
</evidence>
<dbReference type="PANTHER" id="PTHR11709:SF414">
    <property type="entry name" value="ADR239WP"/>
    <property type="match status" value="1"/>
</dbReference>
<feature type="signal peptide" evidence="5">
    <location>
        <begin position="1"/>
        <end position="22"/>
    </location>
</feature>
<dbReference type="InterPro" id="IPR011707">
    <property type="entry name" value="Cu-oxidase-like_N"/>
</dbReference>
<accession>A0A0L0UWG2</accession>
<dbReference type="InterPro" id="IPR011706">
    <property type="entry name" value="Cu-oxidase_C"/>
</dbReference>
<feature type="chain" id="PRO_5005549302" description="Laccase" evidence="5">
    <location>
        <begin position="23"/>
        <end position="673"/>
    </location>
</feature>
<dbReference type="InterPro" id="IPR008972">
    <property type="entry name" value="Cupredoxin"/>
</dbReference>
<gene>
    <name evidence="9" type="ORF">PSTG_15300</name>
</gene>
<comment type="similarity">
    <text evidence="1">Belongs to the multicopper oxidase family.</text>
</comment>
<dbReference type="GO" id="GO:0005507">
    <property type="term" value="F:copper ion binding"/>
    <property type="evidence" value="ECO:0007669"/>
    <property type="project" value="InterPro"/>
</dbReference>
<evidence type="ECO:0000256" key="4">
    <source>
        <dbReference type="SAM" id="MobiDB-lite"/>
    </source>
</evidence>
<evidence type="ECO:0000256" key="1">
    <source>
        <dbReference type="ARBA" id="ARBA00010609"/>
    </source>
</evidence>
<feature type="region of interest" description="Disordered" evidence="4">
    <location>
        <begin position="490"/>
        <end position="531"/>
    </location>
</feature>
<dbReference type="Pfam" id="PF07732">
    <property type="entry name" value="Cu-oxidase_3"/>
    <property type="match status" value="1"/>
</dbReference>
<dbReference type="OrthoDB" id="2503026at2759"/>
<dbReference type="AlphaFoldDB" id="A0A0L0UWG2"/>
<keyword evidence="2" id="KW-0186">Copper</keyword>
<evidence type="ECO:0000259" key="8">
    <source>
        <dbReference type="Pfam" id="PF07732"/>
    </source>
</evidence>
<feature type="domain" description="Plastocyanin-like" evidence="6">
    <location>
        <begin position="194"/>
        <end position="340"/>
    </location>
</feature>
<comment type="caution">
    <text evidence="9">The sequence shown here is derived from an EMBL/GenBank/DDBJ whole genome shotgun (WGS) entry which is preliminary data.</text>
</comment>
<name>A0A0L0UWG2_9BASI</name>
<dbReference type="Proteomes" id="UP000054564">
    <property type="component" value="Unassembled WGS sequence"/>
</dbReference>
<evidence type="ECO:0000313" key="9">
    <source>
        <dbReference type="EMBL" id="KNE91276.1"/>
    </source>
</evidence>
<keyword evidence="5" id="KW-0732">Signal</keyword>
<dbReference type="Pfam" id="PF07731">
    <property type="entry name" value="Cu-oxidase_2"/>
    <property type="match status" value="1"/>
</dbReference>
<evidence type="ECO:0000259" key="6">
    <source>
        <dbReference type="Pfam" id="PF00394"/>
    </source>
</evidence>
<dbReference type="InterPro" id="IPR045087">
    <property type="entry name" value="Cu-oxidase_fam"/>
</dbReference>
<dbReference type="STRING" id="1165861.A0A0L0UWG2"/>
<dbReference type="Gene3D" id="2.60.40.420">
    <property type="entry name" value="Cupredoxins - blue copper proteins"/>
    <property type="match status" value="3"/>
</dbReference>
<proteinExistence type="inferred from homology"/>
<feature type="domain" description="Plastocyanin-like" evidence="8">
    <location>
        <begin position="66"/>
        <end position="182"/>
    </location>
</feature>
<dbReference type="Pfam" id="PF00394">
    <property type="entry name" value="Cu-oxidase"/>
    <property type="match status" value="1"/>
</dbReference>
<dbReference type="PANTHER" id="PTHR11709">
    <property type="entry name" value="MULTI-COPPER OXIDASE"/>
    <property type="match status" value="1"/>
</dbReference>
<dbReference type="EMBL" id="AJIL01000211">
    <property type="protein sequence ID" value="KNE91276.1"/>
    <property type="molecule type" value="Genomic_DNA"/>
</dbReference>
<dbReference type="CDD" id="cd13883">
    <property type="entry name" value="CuRO_2_Diphenol_Ox"/>
    <property type="match status" value="1"/>
</dbReference>
<evidence type="ECO:0000259" key="7">
    <source>
        <dbReference type="Pfam" id="PF07731"/>
    </source>
</evidence>
<dbReference type="GO" id="GO:0016491">
    <property type="term" value="F:oxidoreductase activity"/>
    <property type="evidence" value="ECO:0007669"/>
    <property type="project" value="InterPro"/>
</dbReference>
<evidence type="ECO:0000256" key="5">
    <source>
        <dbReference type="SAM" id="SignalP"/>
    </source>
</evidence>
<sequence>MSINSLSIFFLVCYLSVSIISASPHALPVQNPLNSAARSAHPQEYILKSDFDIHAKPTTRRYDLTVTETTAALDGFLRQVMAINGQIPGPLIEANEGDRLEITVINKMNIELTMHWHGLYQASGFWEDGVTGVTQCPIPSNGGIYTYKFDTNGQFGTFWYHSHHQNLMADGINGPMIIHSPRDPLKRSIDFDHDVVLMMADWYHNTSSDIVQEMLSEAGYFGTPAAPGANCALINGVGQWNCSLATTTQQCNQVTSPPEFTVTAGQRIRFRLINAGVHAMFFFSVDEHMLNITEADSTGIYGPSDFRHIWLHNGQRYSVIVQTKEEDVDRNFYMRATMNSDCWAWVPNDIQDTALGILRLAHDDARPENVSKARPDTQGWPQDFPQECIDIDPSLMVPILKSTVPASVVGSGTFQAGFGFQLINNTAEHLTREEAVRLAKEAHHDSSRDPNLRGKKKYVTISHRAKHYRDRSDGSAEDLHDVCRVPATFHGKGGGYQENSSSRHAAVDTGQEKNRQHNPQRFGGRKSPAGITRLAGPPPTPAGTIGKYFVNNVSWTTFPYQPVLHDLTPGGVGTINGSRVANVIFPTAEWYDLYLVNVDAAGSHPYHLHAMDMHIVAYGRGFPTPEKLSKIKYSTENPLRRDTVVVPSASFVVVRLNADIPGAWIMVLLIRIL</sequence>
<organism evidence="9 10">
    <name type="scientific">Puccinia striiformis f. sp. tritici PST-78</name>
    <dbReference type="NCBI Taxonomy" id="1165861"/>
    <lineage>
        <taxon>Eukaryota</taxon>
        <taxon>Fungi</taxon>
        <taxon>Dikarya</taxon>
        <taxon>Basidiomycota</taxon>
        <taxon>Pucciniomycotina</taxon>
        <taxon>Pucciniomycetes</taxon>
        <taxon>Pucciniales</taxon>
        <taxon>Pucciniaceae</taxon>
        <taxon>Puccinia</taxon>
    </lineage>
</organism>